<protein>
    <recommendedName>
        <fullName evidence="1">SnoaL-like domain-containing protein</fullName>
    </recommendedName>
</protein>
<organism evidence="2 3">
    <name type="scientific">Stella humosa</name>
    <dbReference type="NCBI Taxonomy" id="94"/>
    <lineage>
        <taxon>Bacteria</taxon>
        <taxon>Pseudomonadati</taxon>
        <taxon>Pseudomonadota</taxon>
        <taxon>Alphaproteobacteria</taxon>
        <taxon>Rhodospirillales</taxon>
        <taxon>Stellaceae</taxon>
        <taxon>Stella</taxon>
    </lineage>
</organism>
<keyword evidence="3" id="KW-1185">Reference proteome</keyword>
<sequence>MTETVHVDEALMQEIHDAFNARDVDWICRLFTEDGVFATARGPHAYGERYVGREAIGRFLTERFANIPDMAWKHQYRWFHGTRAVSYWSVTGKDARGETLELDGCDLYEFENRRIKYKDTLWKQRT</sequence>
<accession>A0A3N1LJN4</accession>
<evidence type="ECO:0000259" key="1">
    <source>
        <dbReference type="Pfam" id="PF12680"/>
    </source>
</evidence>
<dbReference type="Proteomes" id="UP000278222">
    <property type="component" value="Unassembled WGS sequence"/>
</dbReference>
<comment type="caution">
    <text evidence="2">The sequence shown here is derived from an EMBL/GenBank/DDBJ whole genome shotgun (WGS) entry which is preliminary data.</text>
</comment>
<dbReference type="RefSeq" id="WP_123690688.1">
    <property type="nucleotide sequence ID" value="NZ_AP019700.1"/>
</dbReference>
<proteinExistence type="predicted"/>
<dbReference type="Pfam" id="PF12680">
    <property type="entry name" value="SnoaL_2"/>
    <property type="match status" value="1"/>
</dbReference>
<dbReference type="SUPFAM" id="SSF54427">
    <property type="entry name" value="NTF2-like"/>
    <property type="match status" value="1"/>
</dbReference>
<name>A0A3N1LJN4_9PROT</name>
<dbReference type="OrthoDB" id="9800684at2"/>
<gene>
    <name evidence="2" type="ORF">EDC65_2938</name>
</gene>
<feature type="domain" description="SnoaL-like" evidence="1">
    <location>
        <begin position="14"/>
        <end position="116"/>
    </location>
</feature>
<dbReference type="InterPro" id="IPR032710">
    <property type="entry name" value="NTF2-like_dom_sf"/>
</dbReference>
<dbReference type="InterPro" id="IPR037401">
    <property type="entry name" value="SnoaL-like"/>
</dbReference>
<dbReference type="Gene3D" id="3.10.450.50">
    <property type="match status" value="1"/>
</dbReference>
<evidence type="ECO:0000313" key="2">
    <source>
        <dbReference type="EMBL" id="ROP91078.1"/>
    </source>
</evidence>
<reference evidence="2 3" key="1">
    <citation type="submission" date="2018-11" db="EMBL/GenBank/DDBJ databases">
        <title>Genomic Encyclopedia of Type Strains, Phase IV (KMG-IV): sequencing the most valuable type-strain genomes for metagenomic binning, comparative biology and taxonomic classification.</title>
        <authorList>
            <person name="Goeker M."/>
        </authorList>
    </citation>
    <scope>NUCLEOTIDE SEQUENCE [LARGE SCALE GENOMIC DNA]</scope>
    <source>
        <strain evidence="2 3">DSM 5900</strain>
    </source>
</reference>
<evidence type="ECO:0000313" key="3">
    <source>
        <dbReference type="Proteomes" id="UP000278222"/>
    </source>
</evidence>
<dbReference type="AlphaFoldDB" id="A0A3N1LJN4"/>
<dbReference type="EMBL" id="RJKX01000014">
    <property type="protein sequence ID" value="ROP91078.1"/>
    <property type="molecule type" value="Genomic_DNA"/>
</dbReference>